<dbReference type="OrthoDB" id="6297021at2"/>
<dbReference type="SUPFAM" id="SSF53474">
    <property type="entry name" value="alpha/beta-Hydrolases"/>
    <property type="match status" value="1"/>
</dbReference>
<dbReference type="Proteomes" id="UP000216857">
    <property type="component" value="Unassembled WGS sequence"/>
</dbReference>
<dbReference type="PANTHER" id="PTHR45527">
    <property type="entry name" value="NONRIBOSOMAL PEPTIDE SYNTHETASE"/>
    <property type="match status" value="1"/>
</dbReference>
<feature type="domain" description="Carrier" evidence="3">
    <location>
        <begin position="553"/>
        <end position="627"/>
    </location>
</feature>
<keyword evidence="1" id="KW-0596">Phosphopantetheine</keyword>
<organism evidence="4 5">
    <name type="scientific">Bordetella genomosp. 9</name>
    <dbReference type="NCBI Taxonomy" id="1416803"/>
    <lineage>
        <taxon>Bacteria</taxon>
        <taxon>Pseudomonadati</taxon>
        <taxon>Pseudomonadota</taxon>
        <taxon>Betaproteobacteria</taxon>
        <taxon>Burkholderiales</taxon>
        <taxon>Alcaligenaceae</taxon>
        <taxon>Bordetella</taxon>
    </lineage>
</organism>
<dbReference type="Gene3D" id="3.30.300.30">
    <property type="match status" value="1"/>
</dbReference>
<dbReference type="GO" id="GO:0043041">
    <property type="term" value="P:amino acid activation for nonribosomal peptide biosynthetic process"/>
    <property type="evidence" value="ECO:0007669"/>
    <property type="project" value="TreeGrafter"/>
</dbReference>
<dbReference type="InterPro" id="IPR020845">
    <property type="entry name" value="AMP-binding_CS"/>
</dbReference>
<dbReference type="InterPro" id="IPR045851">
    <property type="entry name" value="AMP-bd_C_sf"/>
</dbReference>
<evidence type="ECO:0000259" key="3">
    <source>
        <dbReference type="PROSITE" id="PS50075"/>
    </source>
</evidence>
<evidence type="ECO:0000256" key="1">
    <source>
        <dbReference type="ARBA" id="ARBA00022450"/>
    </source>
</evidence>
<keyword evidence="2" id="KW-0597">Phosphoprotein</keyword>
<dbReference type="SUPFAM" id="SSF47336">
    <property type="entry name" value="ACP-like"/>
    <property type="match status" value="1"/>
</dbReference>
<dbReference type="InterPro" id="IPR020802">
    <property type="entry name" value="TesA-like"/>
</dbReference>
<dbReference type="Pfam" id="PF00550">
    <property type="entry name" value="PP-binding"/>
    <property type="match status" value="1"/>
</dbReference>
<name>A0A261R5Z5_9BORD</name>
<dbReference type="PROSITE" id="PS00012">
    <property type="entry name" value="PHOSPHOPANTETHEINE"/>
    <property type="match status" value="1"/>
</dbReference>
<evidence type="ECO:0000313" key="4">
    <source>
        <dbReference type="EMBL" id="OZI20445.1"/>
    </source>
</evidence>
<dbReference type="AlphaFoldDB" id="A0A261R5Z5"/>
<comment type="caution">
    <text evidence="4">The sequence shown here is derived from an EMBL/GenBank/DDBJ whole genome shotgun (WGS) entry which is preliminary data.</text>
</comment>
<dbReference type="InterPro" id="IPR001031">
    <property type="entry name" value="Thioesterase"/>
</dbReference>
<dbReference type="SMART" id="SM00824">
    <property type="entry name" value="PKS_TE"/>
    <property type="match status" value="1"/>
</dbReference>
<dbReference type="Pfam" id="PF00501">
    <property type="entry name" value="AMP-binding"/>
    <property type="match status" value="1"/>
</dbReference>
<dbReference type="InterPro" id="IPR000873">
    <property type="entry name" value="AMP-dep_synth/lig_dom"/>
</dbReference>
<dbReference type="RefSeq" id="WP_094849037.1">
    <property type="nucleotide sequence ID" value="NZ_NEVJ01000003.1"/>
</dbReference>
<dbReference type="Gene3D" id="3.40.50.12780">
    <property type="entry name" value="N-terminal domain of ligase-like"/>
    <property type="match status" value="1"/>
</dbReference>
<gene>
    <name evidence="4" type="ORF">CAL26_23395</name>
</gene>
<dbReference type="Gene3D" id="3.40.50.980">
    <property type="match status" value="2"/>
</dbReference>
<dbReference type="InterPro" id="IPR036736">
    <property type="entry name" value="ACP-like_sf"/>
</dbReference>
<dbReference type="InterPro" id="IPR029058">
    <property type="entry name" value="AB_hydrolase_fold"/>
</dbReference>
<dbReference type="EMBL" id="NEVJ01000003">
    <property type="protein sequence ID" value="OZI20445.1"/>
    <property type="molecule type" value="Genomic_DNA"/>
</dbReference>
<dbReference type="PROSITE" id="PS50075">
    <property type="entry name" value="CARRIER"/>
    <property type="match status" value="1"/>
</dbReference>
<accession>A0A261R5Z5</accession>
<evidence type="ECO:0000256" key="2">
    <source>
        <dbReference type="ARBA" id="ARBA00022553"/>
    </source>
</evidence>
<dbReference type="Gene3D" id="3.40.50.1820">
    <property type="entry name" value="alpha/beta hydrolase"/>
    <property type="match status" value="1"/>
</dbReference>
<keyword evidence="5" id="KW-1185">Reference proteome</keyword>
<dbReference type="GO" id="GO:0005737">
    <property type="term" value="C:cytoplasm"/>
    <property type="evidence" value="ECO:0007669"/>
    <property type="project" value="TreeGrafter"/>
</dbReference>
<dbReference type="PROSITE" id="PS00455">
    <property type="entry name" value="AMP_BINDING"/>
    <property type="match status" value="1"/>
</dbReference>
<reference evidence="4" key="1">
    <citation type="submission" date="2017-05" db="EMBL/GenBank/DDBJ databases">
        <title>Complete and WGS of Bordetella genogroups.</title>
        <authorList>
            <person name="Spilker T."/>
            <person name="Lipuma J."/>
        </authorList>
    </citation>
    <scope>NUCLEOTIDE SEQUENCE</scope>
    <source>
        <strain evidence="4">AU21707</strain>
    </source>
</reference>
<dbReference type="InterPro" id="IPR042099">
    <property type="entry name" value="ANL_N_sf"/>
</dbReference>
<dbReference type="SUPFAM" id="SSF56801">
    <property type="entry name" value="Acetyl-CoA synthetase-like"/>
    <property type="match status" value="1"/>
</dbReference>
<dbReference type="GO" id="GO:0044550">
    <property type="term" value="P:secondary metabolite biosynthetic process"/>
    <property type="evidence" value="ECO:0007669"/>
    <property type="project" value="TreeGrafter"/>
</dbReference>
<dbReference type="Pfam" id="PF00975">
    <property type="entry name" value="Thioesterase"/>
    <property type="match status" value="1"/>
</dbReference>
<dbReference type="SMART" id="SM00823">
    <property type="entry name" value="PKS_PP"/>
    <property type="match status" value="1"/>
</dbReference>
<protein>
    <recommendedName>
        <fullName evidence="3">Carrier domain-containing protein</fullName>
    </recommendedName>
</protein>
<evidence type="ECO:0000313" key="5">
    <source>
        <dbReference type="Proteomes" id="UP000216857"/>
    </source>
</evidence>
<sequence>MRTPFPVDHFDLVSRTLPTQVAIRHGGRDCSYADLRAAADRVANCLRALGVGRGVVIGIALERSVEWVAAMLGVLKVGAAYLPLDPAYPRDRLALCIADSGARYVISDAANRHISPDNVLLIEALVADARGADKAACEVDGPGVDTPGVDTPGVDTPGVDTPGVAAPGVATPGVATPGVSTLGIEALGVDTPPVAADADPAYLLYTSGSTGRPKGVVVPRAALAYQMQWFVREFACGQHDVFLQKTSTAFDASVWEYLAPLMVGATMVIADHTPAAIAQAAREHRVTLLQLVPAMLQALADSDTLRDLSSLRLLFCGGEPLPRRLVTRVQACLPIPVVNLYGPTEATVQCAFHLCLPSDGDTRDPVPLGRPLPGTLFHIRQEAPDGAGELTIEGPGVASGYHGQAALTAERFGTSPAGGRTYRTGDRVALDRHGDHIFLGRADNQVKLRGLRIELEEIEHAVARCAPTVRGAVAIVNAAEQIEVFVDAGPADWNEASVRIALAAALPAHMQPAIYTPLDHLPLLPNGKRDRGALRQLSTRSTAGVPNDTAPARGGLDVAARVRAAWSRVLPHSTADDSHFFQAGGHSLMAMQLVAALNQDFGLQLSASTLFAQPTLAALTRLVETTARDRAKRRLPTGFARLGGPAHAPKAWFVHPAGGGIWCYRDIAESAQDMASYGIACEPHADGAYETDLRRMARRYADQVLAQDPDSPPILCGYSFGGNVAYEMAVHLQSQGVEPALLVLLDTYISRPTGEDTLDFIASYARKLMDGDAQAPSRDDLAVMPVDARNRMLLEMGIKGGHLPADATPRDVEQGLAIWIANNHAASTHAPRDVFEGPTLFIRGTGNARDSLQGWPPLLKWLHVQDVPADHYSLYRQPVAGYIASLIEAAIQRSLRGRTHAVA</sequence>
<dbReference type="Gene3D" id="1.10.1200.10">
    <property type="entry name" value="ACP-like"/>
    <property type="match status" value="1"/>
</dbReference>
<dbReference type="InterPro" id="IPR020806">
    <property type="entry name" value="PKS_PP-bd"/>
</dbReference>
<dbReference type="InterPro" id="IPR009081">
    <property type="entry name" value="PP-bd_ACP"/>
</dbReference>
<dbReference type="GO" id="GO:0031177">
    <property type="term" value="F:phosphopantetheine binding"/>
    <property type="evidence" value="ECO:0007669"/>
    <property type="project" value="InterPro"/>
</dbReference>
<dbReference type="PANTHER" id="PTHR45527:SF1">
    <property type="entry name" value="FATTY ACID SYNTHASE"/>
    <property type="match status" value="1"/>
</dbReference>
<dbReference type="CDD" id="cd05930">
    <property type="entry name" value="A_NRPS"/>
    <property type="match status" value="1"/>
</dbReference>
<dbReference type="InterPro" id="IPR006162">
    <property type="entry name" value="Ppantetheine_attach_site"/>
</dbReference>
<proteinExistence type="predicted"/>